<comment type="caution">
    <text evidence="3">The sequence shown here is derived from an EMBL/GenBank/DDBJ whole genome shotgun (WGS) entry which is preliminary data.</text>
</comment>
<keyword evidence="4" id="KW-1185">Reference proteome</keyword>
<dbReference type="NCBIfam" id="TIGR01167">
    <property type="entry name" value="LPXTG_anchor"/>
    <property type="match status" value="1"/>
</dbReference>
<dbReference type="OrthoDB" id="8558695at2"/>
<dbReference type="Proteomes" id="UP000281128">
    <property type="component" value="Unassembled WGS sequence"/>
</dbReference>
<dbReference type="InterPro" id="IPR022472">
    <property type="entry name" value="VPLPA-CTERM"/>
</dbReference>
<evidence type="ECO:0000313" key="3">
    <source>
        <dbReference type="EMBL" id="RKF12392.1"/>
    </source>
</evidence>
<reference evidence="3 4" key="1">
    <citation type="submission" date="2018-09" db="EMBL/GenBank/DDBJ databases">
        <title>Roseovarius spongiae sp. nov., isolated from a marine sponge.</title>
        <authorList>
            <person name="Zhuang L."/>
            <person name="Luo L."/>
        </authorList>
    </citation>
    <scope>NUCLEOTIDE SEQUENCE [LARGE SCALE GENOMIC DNA]</scope>
    <source>
        <strain evidence="3 4">HN-E21</strain>
    </source>
</reference>
<proteinExistence type="predicted"/>
<keyword evidence="1" id="KW-0812">Transmembrane</keyword>
<gene>
    <name evidence="3" type="ORF">D6850_18135</name>
</gene>
<dbReference type="NCBIfam" id="TIGR03370">
    <property type="entry name" value="VPLPA-CTERM"/>
    <property type="match status" value="1"/>
</dbReference>
<feature type="transmembrane region" description="Helical" evidence="1">
    <location>
        <begin position="206"/>
        <end position="230"/>
    </location>
</feature>
<sequence length="237" mass="23639">MKFGFKVTGLATAALFAGAVVGLSPLPAAASTVSITVIAASGDGSGALANTSDVYAPGYGAFLPSGASWTSVPGAYVVTPPPGSDSGVYRSPWDETPREDLNSYFAVGPNTQPNPVKLSFSSGQSALDILWGSVDSYNTLAFSAIANGADVSITGSDVATAIGGDCGSPANFGCTALLRITINDDNGAATTFGTASFSSGSQAFEFALAPVPLPAAGFLLLGGLGGLVAMRRRKRAA</sequence>
<protein>
    <submittedName>
        <fullName evidence="3">VPLPA-CTERM sorting domain-containing protein</fullName>
    </submittedName>
</protein>
<keyword evidence="1" id="KW-0472">Membrane</keyword>
<feature type="signal peptide" evidence="2">
    <location>
        <begin position="1"/>
        <end position="30"/>
    </location>
</feature>
<evidence type="ECO:0000313" key="4">
    <source>
        <dbReference type="Proteomes" id="UP000281128"/>
    </source>
</evidence>
<keyword evidence="2" id="KW-0732">Signal</keyword>
<organism evidence="3 4">
    <name type="scientific">Roseovarius spongiae</name>
    <dbReference type="NCBI Taxonomy" id="2320272"/>
    <lineage>
        <taxon>Bacteria</taxon>
        <taxon>Pseudomonadati</taxon>
        <taxon>Pseudomonadota</taxon>
        <taxon>Alphaproteobacteria</taxon>
        <taxon>Rhodobacterales</taxon>
        <taxon>Roseobacteraceae</taxon>
        <taxon>Roseovarius</taxon>
    </lineage>
</organism>
<evidence type="ECO:0000256" key="2">
    <source>
        <dbReference type="SAM" id="SignalP"/>
    </source>
</evidence>
<keyword evidence="1" id="KW-1133">Transmembrane helix</keyword>
<dbReference type="AlphaFoldDB" id="A0A3A8AQ61"/>
<name>A0A3A8AQ61_9RHOB</name>
<dbReference type="RefSeq" id="WP_121169034.1">
    <property type="nucleotide sequence ID" value="NZ_RAPE01000008.1"/>
</dbReference>
<evidence type="ECO:0000256" key="1">
    <source>
        <dbReference type="SAM" id="Phobius"/>
    </source>
</evidence>
<dbReference type="EMBL" id="RAPE01000008">
    <property type="protein sequence ID" value="RKF12392.1"/>
    <property type="molecule type" value="Genomic_DNA"/>
</dbReference>
<feature type="chain" id="PRO_5017224010" evidence="2">
    <location>
        <begin position="31"/>
        <end position="237"/>
    </location>
</feature>
<accession>A0A3A8AQ61</accession>